<dbReference type="AlphaFoldDB" id="A0AA88YCE0"/>
<dbReference type="InterPro" id="IPR036866">
    <property type="entry name" value="RibonucZ/Hydroxyglut_hydro"/>
</dbReference>
<dbReference type="PANTHER" id="PTHR15032:SF4">
    <property type="entry name" value="N-ACYL-PHOSPHATIDYLETHANOLAMINE-HYDROLYZING PHOSPHOLIPASE D"/>
    <property type="match status" value="1"/>
</dbReference>
<dbReference type="InterPro" id="IPR001279">
    <property type="entry name" value="Metallo-B-lactamas"/>
</dbReference>
<keyword evidence="3" id="KW-0595">Phospholipid degradation</keyword>
<dbReference type="GO" id="GO:0070291">
    <property type="term" value="P:N-acylethanolamine metabolic process"/>
    <property type="evidence" value="ECO:0007669"/>
    <property type="project" value="TreeGrafter"/>
</dbReference>
<dbReference type="PANTHER" id="PTHR15032">
    <property type="entry name" value="N-ACYL-PHOSPHATIDYLETHANOLAMINE-HYDROLYZING PHOSPHOLIPASE D"/>
    <property type="match status" value="1"/>
</dbReference>
<dbReference type="PIRSF" id="PIRSF038896">
    <property type="entry name" value="NAPE-PLD"/>
    <property type="match status" value="1"/>
</dbReference>
<dbReference type="SUPFAM" id="SSF56281">
    <property type="entry name" value="Metallo-hydrolase/oxidoreductase"/>
    <property type="match status" value="1"/>
</dbReference>
<feature type="binding site" evidence="5">
    <location>
        <position position="275"/>
    </location>
    <ligand>
        <name>an N-acyl-1,2-diacyl-sn-glycero-3-phosphoethanolamine</name>
        <dbReference type="ChEBI" id="CHEBI:62537"/>
    </ligand>
</feature>
<evidence type="ECO:0000256" key="1">
    <source>
        <dbReference type="ARBA" id="ARBA00010127"/>
    </source>
</evidence>
<name>A0AA88YCE0_PINIB</name>
<keyword evidence="6" id="KW-0479">Metal-binding</keyword>
<dbReference type="GO" id="GO:0070290">
    <property type="term" value="F:N-acylphosphatidylethanolamine-specific phospholipase D activity"/>
    <property type="evidence" value="ECO:0007669"/>
    <property type="project" value="UniProtKB-EC"/>
</dbReference>
<accession>A0AA88YCE0</accession>
<dbReference type="GO" id="GO:0009395">
    <property type="term" value="P:phospholipid catabolic process"/>
    <property type="evidence" value="ECO:0007669"/>
    <property type="project" value="UniProtKB-KW"/>
</dbReference>
<evidence type="ECO:0000256" key="5">
    <source>
        <dbReference type="PIRSR" id="PIRSR038896-50"/>
    </source>
</evidence>
<reference evidence="8" key="1">
    <citation type="submission" date="2019-08" db="EMBL/GenBank/DDBJ databases">
        <title>The improved chromosome-level genome for the pearl oyster Pinctada fucata martensii using PacBio sequencing and Hi-C.</title>
        <authorList>
            <person name="Zheng Z."/>
        </authorList>
    </citation>
    <scope>NUCLEOTIDE SEQUENCE</scope>
    <source>
        <strain evidence="8">ZZ-2019</strain>
        <tissue evidence="8">Adductor muscle</tissue>
    </source>
</reference>
<keyword evidence="3" id="KW-0443">Lipid metabolism</keyword>
<proteinExistence type="inferred from homology"/>
<dbReference type="Proteomes" id="UP001186944">
    <property type="component" value="Unassembled WGS sequence"/>
</dbReference>
<dbReference type="GO" id="GO:0005737">
    <property type="term" value="C:cytoplasm"/>
    <property type="evidence" value="ECO:0007669"/>
    <property type="project" value="TreeGrafter"/>
</dbReference>
<comment type="catalytic activity">
    <reaction evidence="4">
        <text>N-(5Z,8Z,11Z,14Z-eicosatetraenoyl)-1,2-di-(9Z-octadecenoyl)-sn-glycero-3-phosphoethanolamine + H2O = N-(5Z,8Z,11Z,14Z-eicosatetraenoyl)-ethanolamine + 1,2-di-(9Z-octadecenoyl)-sn-glycero-3-phosphate + H(+)</text>
        <dbReference type="Rhea" id="RHEA:45528"/>
        <dbReference type="ChEBI" id="CHEBI:2700"/>
        <dbReference type="ChEBI" id="CHEBI:15377"/>
        <dbReference type="ChEBI" id="CHEBI:15378"/>
        <dbReference type="ChEBI" id="CHEBI:74546"/>
        <dbReference type="ChEBI" id="CHEBI:85277"/>
    </reaction>
    <physiologicalReaction direction="left-to-right" evidence="4">
        <dbReference type="Rhea" id="RHEA:45529"/>
    </physiologicalReaction>
</comment>
<sequence>MDDVFNDSEDDSYTKPILKNGKYRNPWKGYSIPSFTDVFKFLVFEKDNSNIPNKEELDKILPVEKPDFEKLNNPPVSGIQALWIGHASILVQFDGISVLADPVFSERCSPSQWVGPKRYRPTPCTVEELPHLDAVVISHSHYDHLDYNSVRQLNAKYGDKLWWYVPMGTKLWMTEAGCNNVVELSWWEEAHHPGKENIMFACTPTQHWSNRSPFDSNKTLWGSWVIKGPNHSFYFTGDSAYCAGFRQIGRKYGPFTLAAIPVGAYEPQKTLKYHHVNPEEAVQIHEDVKAQSSVAIHWGTFKMAWEPYLECRQRVSDAVKNRGLTAGCFFFVNHGRVFTVGGDNMCNLD</sequence>
<evidence type="ECO:0000313" key="8">
    <source>
        <dbReference type="EMBL" id="KAK3102088.1"/>
    </source>
</evidence>
<keyword evidence="3" id="KW-0442">Lipid degradation</keyword>
<feature type="binding site" evidence="6">
    <location>
        <position position="238"/>
    </location>
    <ligand>
        <name>Zn(2+)</name>
        <dbReference type="ChEBI" id="CHEBI:29105"/>
        <label>1</label>
    </ligand>
</feature>
<feature type="domain" description="Metallo-beta-lactamase" evidence="7">
    <location>
        <begin position="98"/>
        <end position="298"/>
    </location>
</feature>
<dbReference type="InterPro" id="IPR024884">
    <property type="entry name" value="NAPE-PLD"/>
</dbReference>
<evidence type="ECO:0000313" key="9">
    <source>
        <dbReference type="Proteomes" id="UP001186944"/>
    </source>
</evidence>
<dbReference type="EMBL" id="VSWD01000005">
    <property type="protein sequence ID" value="KAK3102088.1"/>
    <property type="molecule type" value="Genomic_DNA"/>
</dbReference>
<feature type="binding site" evidence="6">
    <location>
        <position position="139"/>
    </location>
    <ligand>
        <name>Zn(2+)</name>
        <dbReference type="ChEBI" id="CHEBI:29105"/>
        <label>1</label>
    </ligand>
</feature>
<evidence type="ECO:0000256" key="3">
    <source>
        <dbReference type="ARBA" id="ARBA00022668"/>
    </source>
</evidence>
<feature type="binding site" evidence="5">
    <location>
        <position position="142"/>
    </location>
    <ligand>
        <name>an N-acyl-1,2-diacyl-sn-glycero-3-phosphoethanolamine</name>
        <dbReference type="ChEBI" id="CHEBI:62537"/>
    </ligand>
</feature>
<keyword evidence="3" id="KW-1208">Phospholipid metabolism</keyword>
<feature type="binding site" evidence="6">
    <location>
        <position position="143"/>
    </location>
    <ligand>
        <name>Zn(2+)</name>
        <dbReference type="ChEBI" id="CHEBI:29105"/>
        <label>2</label>
    </ligand>
</feature>
<evidence type="ECO:0000256" key="4">
    <source>
        <dbReference type="ARBA" id="ARBA00048025"/>
    </source>
</evidence>
<dbReference type="GO" id="GO:0070292">
    <property type="term" value="P:N-acylphosphatidylethanolamine metabolic process"/>
    <property type="evidence" value="ECO:0007669"/>
    <property type="project" value="TreeGrafter"/>
</dbReference>
<keyword evidence="9" id="KW-1185">Reference proteome</keyword>
<comment type="cofactor">
    <cofactor evidence="6">
        <name>Zn(2+)</name>
        <dbReference type="ChEBI" id="CHEBI:29105"/>
    </cofactor>
    <text evidence="6">Binds 2 zinc divalent cations per subunit.</text>
</comment>
<feature type="binding site" evidence="6">
    <location>
        <position position="141"/>
    </location>
    <ligand>
        <name>Zn(2+)</name>
        <dbReference type="ChEBI" id="CHEBI:29105"/>
        <label>1</label>
    </ligand>
</feature>
<feature type="binding site" evidence="6">
    <location>
        <position position="297"/>
    </location>
    <ligand>
        <name>Zn(2+)</name>
        <dbReference type="ChEBI" id="CHEBI:29105"/>
        <label>2</label>
    </ligand>
</feature>
<organism evidence="8 9">
    <name type="scientific">Pinctada imbricata</name>
    <name type="common">Atlantic pearl-oyster</name>
    <name type="synonym">Pinctada martensii</name>
    <dbReference type="NCBI Taxonomy" id="66713"/>
    <lineage>
        <taxon>Eukaryota</taxon>
        <taxon>Metazoa</taxon>
        <taxon>Spiralia</taxon>
        <taxon>Lophotrochozoa</taxon>
        <taxon>Mollusca</taxon>
        <taxon>Bivalvia</taxon>
        <taxon>Autobranchia</taxon>
        <taxon>Pteriomorphia</taxon>
        <taxon>Pterioida</taxon>
        <taxon>Pterioidea</taxon>
        <taxon>Pteriidae</taxon>
        <taxon>Pinctada</taxon>
    </lineage>
</organism>
<protein>
    <recommendedName>
        <fullName evidence="2">N-acetylphosphatidylethanolamine-hydrolyzing phospholipase D</fullName>
        <ecNumber evidence="2">3.1.4.54</ecNumber>
    </recommendedName>
</protein>
<comment type="similarity">
    <text evidence="1">Belongs to the NAPE-PLD family.</text>
</comment>
<feature type="binding site" evidence="6">
    <location>
        <position position="238"/>
    </location>
    <ligand>
        <name>Zn(2+)</name>
        <dbReference type="ChEBI" id="CHEBI:29105"/>
        <label>2</label>
    </ligand>
</feature>
<feature type="binding site" evidence="6">
    <location>
        <position position="144"/>
    </location>
    <ligand>
        <name>Zn(2+)</name>
        <dbReference type="ChEBI" id="CHEBI:29105"/>
        <label>2</label>
    </ligand>
</feature>
<evidence type="ECO:0000259" key="7">
    <source>
        <dbReference type="Pfam" id="PF12706"/>
    </source>
</evidence>
<dbReference type="GO" id="GO:0008270">
    <property type="term" value="F:zinc ion binding"/>
    <property type="evidence" value="ECO:0007669"/>
    <property type="project" value="InterPro"/>
</dbReference>
<dbReference type="Pfam" id="PF12706">
    <property type="entry name" value="Lactamase_B_2"/>
    <property type="match status" value="1"/>
</dbReference>
<dbReference type="Gene3D" id="3.60.15.10">
    <property type="entry name" value="Ribonuclease Z/Hydroxyacylglutathione hydrolase-like"/>
    <property type="match status" value="1"/>
</dbReference>
<keyword evidence="6" id="KW-0862">Zinc</keyword>
<evidence type="ECO:0000256" key="2">
    <source>
        <dbReference type="ARBA" id="ARBA00012279"/>
    </source>
</evidence>
<feature type="binding site" evidence="6">
    <location>
        <position position="207"/>
    </location>
    <ligand>
        <name>Zn(2+)</name>
        <dbReference type="ChEBI" id="CHEBI:29105"/>
        <label>1</label>
    </ligand>
</feature>
<gene>
    <name evidence="8" type="ORF">FSP39_008636</name>
</gene>
<comment type="caution">
    <text evidence="8">The sequence shown here is derived from an EMBL/GenBank/DDBJ whole genome shotgun (WGS) entry which is preliminary data.</text>
</comment>
<evidence type="ECO:0000256" key="6">
    <source>
        <dbReference type="PIRSR" id="PIRSR038896-51"/>
    </source>
</evidence>
<dbReference type="EC" id="3.1.4.54" evidence="2"/>